<dbReference type="Proteomes" id="UP000706926">
    <property type="component" value="Unassembled WGS sequence"/>
</dbReference>
<accession>A0ABS4FAT6</accession>
<reference evidence="1 2" key="1">
    <citation type="submission" date="2021-03" db="EMBL/GenBank/DDBJ databases">
        <title>Genomic Encyclopedia of Type Strains, Phase IV (KMG-IV): sequencing the most valuable type-strain genomes for metagenomic binning, comparative biology and taxonomic classification.</title>
        <authorList>
            <person name="Goeker M."/>
        </authorList>
    </citation>
    <scope>NUCLEOTIDE SEQUENCE [LARGE SCALE GENOMIC DNA]</scope>
    <source>
        <strain evidence="1 2">DSM 15596</strain>
    </source>
</reference>
<name>A0ABS4FAT6_9BACL</name>
<keyword evidence="2" id="KW-1185">Reference proteome</keyword>
<dbReference type="SUPFAM" id="SSF52540">
    <property type="entry name" value="P-loop containing nucleoside triphosphate hydrolases"/>
    <property type="match status" value="1"/>
</dbReference>
<protein>
    <submittedName>
        <fullName evidence="1">Acetyltransferase</fullName>
        <ecNumber evidence="1">2.3.1.-</ecNumber>
    </submittedName>
</protein>
<dbReference type="EC" id="2.3.1.-" evidence="1"/>
<dbReference type="InterPro" id="IPR027417">
    <property type="entry name" value="P-loop_NTPase"/>
</dbReference>
<keyword evidence="1" id="KW-0808">Transferase</keyword>
<evidence type="ECO:0000313" key="1">
    <source>
        <dbReference type="EMBL" id="MBP1893353.1"/>
    </source>
</evidence>
<dbReference type="Gene3D" id="3.40.50.300">
    <property type="entry name" value="P-loop containing nucleotide triphosphate hydrolases"/>
    <property type="match status" value="1"/>
</dbReference>
<dbReference type="EMBL" id="JAGGKI010000005">
    <property type="protein sequence ID" value="MBP1893353.1"/>
    <property type="molecule type" value="Genomic_DNA"/>
</dbReference>
<dbReference type="GO" id="GO:0016746">
    <property type="term" value="F:acyltransferase activity"/>
    <property type="evidence" value="ECO:0007669"/>
    <property type="project" value="UniProtKB-KW"/>
</dbReference>
<dbReference type="GeneID" id="95404448"/>
<organism evidence="1 2">
    <name type="scientific">Paenibacillus lactis</name>
    <dbReference type="NCBI Taxonomy" id="228574"/>
    <lineage>
        <taxon>Bacteria</taxon>
        <taxon>Bacillati</taxon>
        <taxon>Bacillota</taxon>
        <taxon>Bacilli</taxon>
        <taxon>Bacillales</taxon>
        <taxon>Paenibacillaceae</taxon>
        <taxon>Paenibacillus</taxon>
    </lineage>
</organism>
<comment type="caution">
    <text evidence="1">The sequence shown here is derived from an EMBL/GenBank/DDBJ whole genome shotgun (WGS) entry which is preliminary data.</text>
</comment>
<evidence type="ECO:0000313" key="2">
    <source>
        <dbReference type="Proteomes" id="UP000706926"/>
    </source>
</evidence>
<gene>
    <name evidence="1" type="ORF">J2Z18_002455</name>
</gene>
<keyword evidence="1" id="KW-0012">Acyltransferase</keyword>
<dbReference type="RefSeq" id="WP_210094762.1">
    <property type="nucleotide sequence ID" value="NZ_BOSA01000005.1"/>
</dbReference>
<proteinExistence type="predicted"/>
<sequence>MIILISGSSCTGKTLLAQTLLETYHIPYVSIDHLKMGLYRGNPDCGFTPLDSTEQIGSKLWPIVKGMIMTAIENRQHLIIEGCYVLPRHVKELEETYAEHVIPVFLGFSERYIEDNFDSKIITHRNVVETRAYPEDRTVSQHISEHQRFRQQCAEHDVPYFEIDQHYEPEIRKVYNYIEEQRRSLERRA</sequence>